<name>D2S0N3_HALTV</name>
<keyword evidence="1" id="KW-0614">Plasmid</keyword>
<dbReference type="Proteomes" id="UP000001903">
    <property type="component" value="Plasmid pHTUR01"/>
</dbReference>
<sequence>MKHYRYNSTYVNIEMDDLLKLSTGNSRREQLFIAIISETHLESRQE</sequence>
<protein>
    <submittedName>
        <fullName evidence="1">Uncharacterized protein</fullName>
    </submittedName>
</protein>
<evidence type="ECO:0000313" key="1">
    <source>
        <dbReference type="EMBL" id="ADB62930.1"/>
    </source>
</evidence>
<accession>D2S0N3</accession>
<geneLocation type="plasmid" evidence="1 2">
    <name>pHTUR01</name>
</geneLocation>
<gene>
    <name evidence="1" type="ordered locus">Htur_4096</name>
</gene>
<dbReference type="HOGENOM" id="CLU_3178511_0_0_2"/>
<dbReference type="AlphaFoldDB" id="D2S0N3"/>
<organism evidence="1 2">
    <name type="scientific">Haloterrigena turkmenica (strain ATCC 51198 / DSM 5511 / JCM 9101 / NCIMB 13204 / VKM B-1734 / 4k)</name>
    <name type="common">Halococcus turkmenicus</name>
    <dbReference type="NCBI Taxonomy" id="543526"/>
    <lineage>
        <taxon>Archaea</taxon>
        <taxon>Methanobacteriati</taxon>
        <taxon>Methanobacteriota</taxon>
        <taxon>Stenosarchaea group</taxon>
        <taxon>Halobacteria</taxon>
        <taxon>Halobacteriales</taxon>
        <taxon>Natrialbaceae</taxon>
        <taxon>Haloterrigena</taxon>
    </lineage>
</organism>
<reference evidence="1 2" key="1">
    <citation type="journal article" date="2010" name="Stand. Genomic Sci.">
        <title>Complete genome sequence of Haloterrigena turkmenica type strain (4k).</title>
        <authorList>
            <person name="Saunders E."/>
            <person name="Tindall B.J."/>
            <person name="Fahnrich R."/>
            <person name="Lapidus A."/>
            <person name="Copeland A."/>
            <person name="Del Rio T.G."/>
            <person name="Lucas S."/>
            <person name="Chen F."/>
            <person name="Tice H."/>
            <person name="Cheng J.F."/>
            <person name="Han C."/>
            <person name="Detter J.C."/>
            <person name="Bruce D."/>
            <person name="Goodwin L."/>
            <person name="Chain P."/>
            <person name="Pitluck S."/>
            <person name="Pati A."/>
            <person name="Ivanova N."/>
            <person name="Mavromatis K."/>
            <person name="Chen A."/>
            <person name="Palaniappan K."/>
            <person name="Land M."/>
            <person name="Hauser L."/>
            <person name="Chang Y.J."/>
            <person name="Jeffries C.D."/>
            <person name="Brettin T."/>
            <person name="Rohde M."/>
            <person name="Goker M."/>
            <person name="Bristow J."/>
            <person name="Eisen J.A."/>
            <person name="Markowitz V."/>
            <person name="Hugenholtz P."/>
            <person name="Klenk H.P."/>
            <person name="Kyrpides N.C."/>
        </authorList>
    </citation>
    <scope>NUCLEOTIDE SEQUENCE [LARGE SCALE GENOMIC DNA]</scope>
    <source>
        <strain evidence="2">ATCC 51198 / DSM 5511 / JCM 9101 / NCIMB 13204 / VKM B-1734 / 4k</strain>
    </source>
</reference>
<proteinExistence type="predicted"/>
<dbReference type="KEGG" id="htu:Htur_4096"/>
<evidence type="ECO:0000313" key="2">
    <source>
        <dbReference type="Proteomes" id="UP000001903"/>
    </source>
</evidence>
<dbReference type="EMBL" id="CP001861">
    <property type="protein sequence ID" value="ADB62930.1"/>
    <property type="molecule type" value="Genomic_DNA"/>
</dbReference>
<keyword evidence="2" id="KW-1185">Reference proteome</keyword>